<comment type="caution">
    <text evidence="2">The sequence shown here is derived from an EMBL/GenBank/DDBJ whole genome shotgun (WGS) entry which is preliminary data.</text>
</comment>
<gene>
    <name evidence="2" type="ORF">LrDSM24759_10960</name>
</gene>
<proteinExistence type="predicted"/>
<evidence type="ECO:0000313" key="3">
    <source>
        <dbReference type="Proteomes" id="UP000257317"/>
    </source>
</evidence>
<reference evidence="3" key="1">
    <citation type="submission" date="2018-03" db="EMBL/GenBank/DDBJ databases">
        <title>New taxa in the Lactobacillus gasseri group.</title>
        <authorList>
            <person name="Tanizawa Y."/>
            <person name="Tohno M."/>
            <person name="Endo A."/>
            <person name="Arita M."/>
        </authorList>
    </citation>
    <scope>NUCLEOTIDE SEQUENCE [LARGE SCALE GENOMIC DNA]</scope>
    <source>
        <strain evidence="3">DSM 24759</strain>
    </source>
</reference>
<evidence type="ECO:0000256" key="1">
    <source>
        <dbReference type="SAM" id="Phobius"/>
    </source>
</evidence>
<keyword evidence="3" id="KW-1185">Reference proteome</keyword>
<accession>A0A2Z6TGI2</accession>
<organism evidence="2 3">
    <name type="scientific">Lactobacillus rodentium</name>
    <dbReference type="NCBI Taxonomy" id="947835"/>
    <lineage>
        <taxon>Bacteria</taxon>
        <taxon>Bacillati</taxon>
        <taxon>Bacillota</taxon>
        <taxon>Bacilli</taxon>
        <taxon>Lactobacillales</taxon>
        <taxon>Lactobacillaceae</taxon>
        <taxon>Lactobacillus</taxon>
    </lineage>
</organism>
<evidence type="ECO:0000313" key="2">
    <source>
        <dbReference type="EMBL" id="GBG05182.1"/>
    </source>
</evidence>
<sequence length="45" mass="4842">MDKLEVELAMIAWAIALSIILGALGDFAINLAIAYAITKKANHKD</sequence>
<protein>
    <submittedName>
        <fullName evidence="2">Uncharacterized protein</fullName>
    </submittedName>
</protein>
<keyword evidence="1" id="KW-0812">Transmembrane</keyword>
<keyword evidence="1" id="KW-1133">Transmembrane helix</keyword>
<dbReference type="EMBL" id="BFBY01000008">
    <property type="protein sequence ID" value="GBG05182.1"/>
    <property type="molecule type" value="Genomic_DNA"/>
</dbReference>
<name>A0A2Z6TGI2_9LACO</name>
<dbReference type="Proteomes" id="UP000257317">
    <property type="component" value="Unassembled WGS sequence"/>
</dbReference>
<dbReference type="AlphaFoldDB" id="A0A2Z6TGI2"/>
<keyword evidence="1" id="KW-0472">Membrane</keyword>
<feature type="transmembrane region" description="Helical" evidence="1">
    <location>
        <begin position="12"/>
        <end position="37"/>
    </location>
</feature>